<dbReference type="GO" id="GO:0035613">
    <property type="term" value="F:RNA stem-loop binding"/>
    <property type="evidence" value="ECO:0007669"/>
    <property type="project" value="TreeGrafter"/>
</dbReference>
<dbReference type="PANTHER" id="PTHR41694:SF4">
    <property type="entry name" value="ENDOGENOUS RETROVIRUS GROUP K MEMBER 10 POL PROTEIN-RELATED"/>
    <property type="match status" value="1"/>
</dbReference>
<evidence type="ECO:0000256" key="5">
    <source>
        <dbReference type="ARBA" id="ARBA00022759"/>
    </source>
</evidence>
<keyword evidence="7" id="KW-0862">Zinc</keyword>
<dbReference type="GO" id="GO:0008270">
    <property type="term" value="F:zinc ion binding"/>
    <property type="evidence" value="ECO:0007669"/>
    <property type="project" value="UniProtKB-KW"/>
</dbReference>
<feature type="domain" description="RNase H type-1" evidence="12">
    <location>
        <begin position="1"/>
        <end position="74"/>
    </location>
</feature>
<dbReference type="InterPro" id="IPR003308">
    <property type="entry name" value="Integrase_Zn-bd_dom_N"/>
</dbReference>
<dbReference type="InterPro" id="IPR017856">
    <property type="entry name" value="Integrase-like_N"/>
</dbReference>
<dbReference type="InterPro" id="IPR002156">
    <property type="entry name" value="RNaseH_domain"/>
</dbReference>
<dbReference type="PROSITE" id="PS50879">
    <property type="entry name" value="RNASE_H_1"/>
    <property type="match status" value="1"/>
</dbReference>
<dbReference type="Gene3D" id="1.10.10.200">
    <property type="match status" value="1"/>
</dbReference>
<evidence type="ECO:0000256" key="4">
    <source>
        <dbReference type="ARBA" id="ARBA00022723"/>
    </source>
</evidence>
<dbReference type="SUPFAM" id="SSF46919">
    <property type="entry name" value="N-terminal Zn binding domain of HIV integrase"/>
    <property type="match status" value="1"/>
</dbReference>
<accession>A0A7K5GDT9</accession>
<evidence type="ECO:0000256" key="8">
    <source>
        <dbReference type="ARBA" id="ARBA00022918"/>
    </source>
</evidence>
<feature type="non-terminal residue" evidence="13">
    <location>
        <position position="129"/>
    </location>
</feature>
<evidence type="ECO:0000256" key="3">
    <source>
        <dbReference type="ARBA" id="ARBA00022722"/>
    </source>
</evidence>
<reference evidence="13 14" key="1">
    <citation type="submission" date="2019-09" db="EMBL/GenBank/DDBJ databases">
        <title>Bird 10,000 Genomes (B10K) Project - Family phase.</title>
        <authorList>
            <person name="Zhang G."/>
        </authorList>
    </citation>
    <scope>NUCLEOTIDE SEQUENCE [LARGE SCALE GENOMIC DNA]</scope>
    <source>
        <strain evidence="13">B10K-CU-031-22</strain>
    </source>
</reference>
<keyword evidence="10" id="KW-0863">Zinc-finger</keyword>
<keyword evidence="1" id="KW-0808">Transferase</keyword>
<dbReference type="GO" id="GO:0003964">
    <property type="term" value="F:RNA-directed DNA polymerase activity"/>
    <property type="evidence" value="ECO:0007669"/>
    <property type="project" value="UniProtKB-KW"/>
</dbReference>
<dbReference type="Pfam" id="PF02022">
    <property type="entry name" value="Integrase_Zn"/>
    <property type="match status" value="1"/>
</dbReference>
<evidence type="ECO:0000256" key="10">
    <source>
        <dbReference type="PROSITE-ProRule" id="PRU00450"/>
    </source>
</evidence>
<name>A0A7K5GDT9_9AVES</name>
<evidence type="ECO:0000313" key="13">
    <source>
        <dbReference type="EMBL" id="NWS55195.1"/>
    </source>
</evidence>
<comment type="caution">
    <text evidence="13">The sequence shown here is derived from an EMBL/GenBank/DDBJ whole genome shotgun (WGS) entry which is preliminary data.</text>
</comment>
<organism evidence="13 14">
    <name type="scientific">Chunga burmeisteri</name>
    <name type="common">Black-legged seriema</name>
    <dbReference type="NCBI Taxonomy" id="1352770"/>
    <lineage>
        <taxon>Eukaryota</taxon>
        <taxon>Metazoa</taxon>
        <taxon>Chordata</taxon>
        <taxon>Craniata</taxon>
        <taxon>Vertebrata</taxon>
        <taxon>Euteleostomi</taxon>
        <taxon>Archelosauria</taxon>
        <taxon>Archosauria</taxon>
        <taxon>Dinosauria</taxon>
        <taxon>Saurischia</taxon>
        <taxon>Theropoda</taxon>
        <taxon>Coelurosauria</taxon>
        <taxon>Aves</taxon>
        <taxon>Neognathae</taxon>
        <taxon>Neoaves</taxon>
        <taxon>Telluraves</taxon>
        <taxon>Australaves</taxon>
        <taxon>Cariamiformes</taxon>
        <taxon>Cariamidae</taxon>
        <taxon>Chunga</taxon>
    </lineage>
</organism>
<feature type="non-terminal residue" evidence="13">
    <location>
        <position position="1"/>
    </location>
</feature>
<keyword evidence="3" id="KW-0540">Nuclease</keyword>
<evidence type="ECO:0000256" key="1">
    <source>
        <dbReference type="ARBA" id="ARBA00022679"/>
    </source>
</evidence>
<keyword evidence="2" id="KW-0548">Nucleotidyltransferase</keyword>
<feature type="domain" description="Integrase-type" evidence="11">
    <location>
        <begin position="76"/>
        <end position="117"/>
    </location>
</feature>
<keyword evidence="5" id="KW-0255">Endonuclease</keyword>
<dbReference type="EMBL" id="VZRC01000117">
    <property type="protein sequence ID" value="NWS55195.1"/>
    <property type="molecule type" value="Genomic_DNA"/>
</dbReference>
<dbReference type="OrthoDB" id="9395371at2759"/>
<evidence type="ECO:0000256" key="2">
    <source>
        <dbReference type="ARBA" id="ARBA00022695"/>
    </source>
</evidence>
<keyword evidence="8" id="KW-0695">RNA-directed DNA polymerase</keyword>
<evidence type="ECO:0000259" key="11">
    <source>
        <dbReference type="PROSITE" id="PS50876"/>
    </source>
</evidence>
<evidence type="ECO:0000313" key="14">
    <source>
        <dbReference type="Proteomes" id="UP000541181"/>
    </source>
</evidence>
<proteinExistence type="predicted"/>
<keyword evidence="6" id="KW-0378">Hydrolase</keyword>
<dbReference type="GO" id="GO:0004523">
    <property type="term" value="F:RNA-DNA hybrid ribonuclease activity"/>
    <property type="evidence" value="ECO:0007669"/>
    <property type="project" value="InterPro"/>
</dbReference>
<keyword evidence="4" id="KW-0479">Metal-binding</keyword>
<evidence type="ECO:0000256" key="6">
    <source>
        <dbReference type="ARBA" id="ARBA00022801"/>
    </source>
</evidence>
<gene>
    <name evidence="13" type="primary">Ervk18_0</name>
    <name evidence="13" type="ORF">CHUBUR_R16135</name>
</gene>
<evidence type="ECO:0000259" key="12">
    <source>
        <dbReference type="PROSITE" id="PS50879"/>
    </source>
</evidence>
<sequence>DSVYMAGLVSRLEHSFLKEVSNEILFALLWELKWLLDRRAHPYFIQHVRSRTSLPGPISEGNTQADKLAGVTVLPDHFAQACLSHEFYHQNAKALQCMFQLTQDQARQIIQSCPDCHQILLSPTIRTNP</sequence>
<evidence type="ECO:0000256" key="9">
    <source>
        <dbReference type="ARBA" id="ARBA00023268"/>
    </source>
</evidence>
<keyword evidence="9" id="KW-0511">Multifunctional enzyme</keyword>
<dbReference type="AlphaFoldDB" id="A0A7K5GDT9"/>
<evidence type="ECO:0000256" key="7">
    <source>
        <dbReference type="ARBA" id="ARBA00022833"/>
    </source>
</evidence>
<dbReference type="PANTHER" id="PTHR41694">
    <property type="entry name" value="ENDOGENOUS RETROVIRUS GROUP K MEMBER POL PROTEIN"/>
    <property type="match status" value="1"/>
</dbReference>
<dbReference type="Proteomes" id="UP000541181">
    <property type="component" value="Unassembled WGS sequence"/>
</dbReference>
<dbReference type="PROSITE" id="PS50876">
    <property type="entry name" value="ZF_INTEGRASE"/>
    <property type="match status" value="1"/>
</dbReference>
<keyword evidence="14" id="KW-1185">Reference proteome</keyword>
<protein>
    <submittedName>
        <fullName evidence="13">POK18 protein</fullName>
    </submittedName>
</protein>